<dbReference type="EMBL" id="JSUQ01000026">
    <property type="protein sequence ID" value="KHQ50469.1"/>
    <property type="molecule type" value="Genomic_DNA"/>
</dbReference>
<dbReference type="Gene3D" id="1.10.1660.10">
    <property type="match status" value="1"/>
</dbReference>
<reference evidence="4 5" key="1">
    <citation type="submission" date="2014-10" db="EMBL/GenBank/DDBJ databases">
        <title>Genome sequence of Ponticoccus sp. strain UMTAT08 isolated from clonal culture of toxic dinoflagellate Alexandrium tamiyavanichii.</title>
        <authorList>
            <person name="Gan H.Y."/>
            <person name="Muhd D.-D."/>
            <person name="Mohd Noor M.E."/>
            <person name="Yeong Y.S."/>
            <person name="Usup G."/>
        </authorList>
    </citation>
    <scope>NUCLEOTIDE SEQUENCE [LARGE SCALE GENOMIC DNA]</scope>
    <source>
        <strain evidence="4 5">UMTAT08</strain>
    </source>
</reference>
<comment type="caution">
    <text evidence="4">The sequence shown here is derived from an EMBL/GenBank/DDBJ whole genome shotgun (WGS) entry which is preliminary data.</text>
</comment>
<name>A0A0B3SIV8_9RHOB</name>
<dbReference type="GO" id="GO:0003700">
    <property type="term" value="F:DNA-binding transcription factor activity"/>
    <property type="evidence" value="ECO:0007669"/>
    <property type="project" value="InterPro"/>
</dbReference>
<dbReference type="InterPro" id="IPR009061">
    <property type="entry name" value="DNA-bd_dom_put_sf"/>
</dbReference>
<dbReference type="Pfam" id="PF09278">
    <property type="entry name" value="MerR-DNA-bind"/>
    <property type="match status" value="1"/>
</dbReference>
<evidence type="ECO:0000313" key="4">
    <source>
        <dbReference type="EMBL" id="KHQ50469.1"/>
    </source>
</evidence>
<gene>
    <name evidence="4" type="ORF">OA50_04977</name>
</gene>
<dbReference type="GO" id="GO:0003677">
    <property type="term" value="F:DNA binding"/>
    <property type="evidence" value="ECO:0007669"/>
    <property type="project" value="InterPro"/>
</dbReference>
<dbReference type="PANTHER" id="PTHR30204:SF58">
    <property type="entry name" value="HTH-TYPE TRANSCRIPTIONAL REGULATOR YFMP"/>
    <property type="match status" value="1"/>
</dbReference>
<keyword evidence="2" id="KW-0238">DNA-binding</keyword>
<dbReference type="Pfam" id="PF00376">
    <property type="entry name" value="MerR"/>
    <property type="match status" value="1"/>
</dbReference>
<dbReference type="STRING" id="561184.SAMN05216376_12132"/>
<evidence type="ECO:0000256" key="2">
    <source>
        <dbReference type="ARBA" id="ARBA00023125"/>
    </source>
</evidence>
<protein>
    <submittedName>
        <fullName evidence="4">MerR family transcriptional regulator</fullName>
    </submittedName>
</protein>
<sequence length="133" mass="15827">MTDEQLMTIREMCDAFEVTPRTLRFYEQKELLFPIREGQKRLFTRRDRARLKLILRGKRFGFSLEEIRQLLDLYDVGDQQRTQLAAAYDVAQDRLAELIRQRDELNAAIGELQDQMKWGERMLASMDQKRAAE</sequence>
<dbReference type="AlphaFoldDB" id="A0A0B3SIV8"/>
<accession>A0A225Q712</accession>
<dbReference type="PANTHER" id="PTHR30204">
    <property type="entry name" value="REDOX-CYCLING DRUG-SENSING TRANSCRIPTIONAL ACTIVATOR SOXR"/>
    <property type="match status" value="1"/>
</dbReference>
<evidence type="ECO:0000256" key="1">
    <source>
        <dbReference type="ARBA" id="ARBA00023015"/>
    </source>
</evidence>
<keyword evidence="1" id="KW-0805">Transcription regulation</keyword>
<dbReference type="RefSeq" id="WP_043146119.1">
    <property type="nucleotide sequence ID" value="NZ_AP022337.1"/>
</dbReference>
<keyword evidence="5" id="KW-1185">Reference proteome</keyword>
<evidence type="ECO:0000313" key="5">
    <source>
        <dbReference type="Proteomes" id="UP000030960"/>
    </source>
</evidence>
<dbReference type="PROSITE" id="PS50937">
    <property type="entry name" value="HTH_MERR_2"/>
    <property type="match status" value="1"/>
</dbReference>
<keyword evidence="3" id="KW-0804">Transcription</keyword>
<dbReference type="InterPro" id="IPR000551">
    <property type="entry name" value="MerR-type_HTH_dom"/>
</dbReference>
<dbReference type="SMART" id="SM00422">
    <property type="entry name" value="HTH_MERR"/>
    <property type="match status" value="1"/>
</dbReference>
<dbReference type="CDD" id="cd04776">
    <property type="entry name" value="HTH_GnyR"/>
    <property type="match status" value="1"/>
</dbReference>
<dbReference type="InterPro" id="IPR015358">
    <property type="entry name" value="Tscrpt_reg_MerR_DNA-bd"/>
</dbReference>
<evidence type="ECO:0000256" key="3">
    <source>
        <dbReference type="ARBA" id="ARBA00023163"/>
    </source>
</evidence>
<accession>A0A225PDV6</accession>
<accession>A0A0B3SIV8</accession>
<dbReference type="OrthoDB" id="9803659at2"/>
<dbReference type="Proteomes" id="UP000030960">
    <property type="component" value="Unassembled WGS sequence"/>
</dbReference>
<dbReference type="GeneID" id="66503781"/>
<dbReference type="SUPFAM" id="SSF46955">
    <property type="entry name" value="Putative DNA-binding domain"/>
    <property type="match status" value="1"/>
</dbReference>
<proteinExistence type="predicted"/>
<dbReference type="PATRIC" id="fig|1515334.3.peg.5005"/>
<organism evidence="4 5">
    <name type="scientific">Mameliella alba</name>
    <dbReference type="NCBI Taxonomy" id="561184"/>
    <lineage>
        <taxon>Bacteria</taxon>
        <taxon>Pseudomonadati</taxon>
        <taxon>Pseudomonadota</taxon>
        <taxon>Alphaproteobacteria</taxon>
        <taxon>Rhodobacterales</taxon>
        <taxon>Roseobacteraceae</taxon>
        <taxon>Mameliella</taxon>
    </lineage>
</organism>
<dbReference type="InterPro" id="IPR047057">
    <property type="entry name" value="MerR_fam"/>
</dbReference>